<feature type="compositionally biased region" description="Low complexity" evidence="1">
    <location>
        <begin position="291"/>
        <end position="300"/>
    </location>
</feature>
<organism evidence="3 4">
    <name type="scientific">Rothia kristinae</name>
    <dbReference type="NCBI Taxonomy" id="37923"/>
    <lineage>
        <taxon>Bacteria</taxon>
        <taxon>Bacillati</taxon>
        <taxon>Actinomycetota</taxon>
        <taxon>Actinomycetes</taxon>
        <taxon>Micrococcales</taxon>
        <taxon>Micrococcaceae</taxon>
        <taxon>Rothia</taxon>
    </lineage>
</organism>
<dbReference type="KEGG" id="rkr:I6G21_08665"/>
<evidence type="ECO:0000256" key="1">
    <source>
        <dbReference type="SAM" id="MobiDB-lite"/>
    </source>
</evidence>
<evidence type="ECO:0000313" key="4">
    <source>
        <dbReference type="Proteomes" id="UP000594975"/>
    </source>
</evidence>
<dbReference type="Proteomes" id="UP000594975">
    <property type="component" value="Chromosome"/>
</dbReference>
<protein>
    <submittedName>
        <fullName evidence="3">Siderophore-interacting protein</fullName>
    </submittedName>
</protein>
<dbReference type="Gene3D" id="2.40.30.10">
    <property type="entry name" value="Translation factors"/>
    <property type="match status" value="1"/>
</dbReference>
<feature type="region of interest" description="Disordered" evidence="1">
    <location>
        <begin position="269"/>
        <end position="315"/>
    </location>
</feature>
<dbReference type="CDD" id="cd06193">
    <property type="entry name" value="siderophore_interacting"/>
    <property type="match status" value="1"/>
</dbReference>
<gene>
    <name evidence="3" type="ORF">I6G21_08665</name>
</gene>
<feature type="compositionally biased region" description="Low complexity" evidence="1">
    <location>
        <begin position="269"/>
        <end position="281"/>
    </location>
</feature>
<dbReference type="PANTHER" id="PTHR30157:SF0">
    <property type="entry name" value="NADPH-DEPENDENT FERRIC-CHELATE REDUCTASE"/>
    <property type="match status" value="1"/>
</dbReference>
<evidence type="ECO:0000313" key="3">
    <source>
        <dbReference type="EMBL" id="QPT53330.1"/>
    </source>
</evidence>
<dbReference type="RefSeq" id="WP_197939444.1">
    <property type="nucleotide sequence ID" value="NZ_NOIV01000001.1"/>
</dbReference>
<dbReference type="Pfam" id="PF04954">
    <property type="entry name" value="SIP"/>
    <property type="match status" value="1"/>
</dbReference>
<dbReference type="InterPro" id="IPR039374">
    <property type="entry name" value="SIP_fam"/>
</dbReference>
<dbReference type="GO" id="GO:0016491">
    <property type="term" value="F:oxidoreductase activity"/>
    <property type="evidence" value="ECO:0007669"/>
    <property type="project" value="InterPro"/>
</dbReference>
<accession>A0A7T3CIA6</accession>
<feature type="compositionally biased region" description="Gly residues" evidence="1">
    <location>
        <begin position="301"/>
        <end position="310"/>
    </location>
</feature>
<dbReference type="PROSITE" id="PS51384">
    <property type="entry name" value="FAD_FR"/>
    <property type="match status" value="1"/>
</dbReference>
<reference evidence="3 4" key="1">
    <citation type="submission" date="2020-12" db="EMBL/GenBank/DDBJ databases">
        <title>FDA dAtabase for Regulatory Grade micrObial Sequences (FDA-ARGOS): Supporting development and validation of Infectious Disease Dx tests.</title>
        <authorList>
            <person name="Sproer C."/>
            <person name="Gronow S."/>
            <person name="Severitt S."/>
            <person name="Schroder I."/>
            <person name="Tallon L."/>
            <person name="Sadzewicz L."/>
            <person name="Zhao X."/>
            <person name="Boylan J."/>
            <person name="Ott S."/>
            <person name="Bowen H."/>
            <person name="Vavikolanu K."/>
            <person name="Mehta A."/>
            <person name="Aluvathingal J."/>
            <person name="Nadendla S."/>
            <person name="Lowell S."/>
            <person name="Myers T."/>
            <person name="Yan Y."/>
            <person name="Sichtig H."/>
        </authorList>
    </citation>
    <scope>NUCLEOTIDE SEQUENCE [LARGE SCALE GENOMIC DNA]</scope>
    <source>
        <strain evidence="3 4">FDAARGOS_864</strain>
    </source>
</reference>
<name>A0A7T3CIA6_9MICC</name>
<feature type="region of interest" description="Disordered" evidence="1">
    <location>
        <begin position="406"/>
        <end position="483"/>
    </location>
</feature>
<proteinExistence type="predicted"/>
<dbReference type="Pfam" id="PF08021">
    <property type="entry name" value="FAD_binding_9"/>
    <property type="match status" value="1"/>
</dbReference>
<dbReference type="SUPFAM" id="SSF63380">
    <property type="entry name" value="Riboflavin synthase domain-like"/>
    <property type="match status" value="1"/>
</dbReference>
<dbReference type="Gene3D" id="3.40.50.80">
    <property type="entry name" value="Nucleotide-binding domain of ferredoxin-NADP reductase (FNR) module"/>
    <property type="match status" value="1"/>
</dbReference>
<feature type="domain" description="FAD-binding FR-type" evidence="2">
    <location>
        <begin position="6"/>
        <end position="141"/>
    </location>
</feature>
<dbReference type="InterPro" id="IPR017927">
    <property type="entry name" value="FAD-bd_FR_type"/>
</dbReference>
<evidence type="ECO:0000259" key="2">
    <source>
        <dbReference type="PROSITE" id="PS51384"/>
    </source>
</evidence>
<feature type="region of interest" description="Disordered" evidence="1">
    <location>
        <begin position="342"/>
        <end position="368"/>
    </location>
</feature>
<dbReference type="EMBL" id="CP065738">
    <property type="protein sequence ID" value="QPT53330.1"/>
    <property type="molecule type" value="Genomic_DNA"/>
</dbReference>
<dbReference type="InterPro" id="IPR007037">
    <property type="entry name" value="SIP_rossman_dom"/>
</dbReference>
<sequence>MSVHPLVVRTVRVLSVQEVTPRMRRIRLGGEQLSSFVPAGLETTAPAFRAPSFDDHVKLIFAENGPVQAVLPRQLSEGIEWTPASARITRDYTPRAVDADAGELTLDFVLHGHGPAAAWARAARPGDELSFVGPKSSMHLPAEISAMLLVGDETALPAIGRFFDERPVQAPAHAVITVSEDAARQELALREGDSVTWVRKERPDGPGLLRAVREAFAGLELGPDPFLWAAGEARSLLPLRRWASRERAIPKTHQSVTGYWHVAMDSSGRAADAAPGSSGRAAGRGQGGRAAGAAQSASGTGTDGPRGGRGPAAPTTLPVAPVAWFAVAAAVQTGLLDALADAEEAESAQGPEASPGLEASQGVQNAPGLEGAQGLEAAQIAEAADLDAALLLPLLDLLAREGLLTRRDSPGTSAPGTEPSGSLVAATESSGSLAPGAEAPQPPAVRGLHRRRPGHNRPDVRGAHGNGCHPVVPDRAGPRAGGR</sequence>
<dbReference type="InterPro" id="IPR017938">
    <property type="entry name" value="Riboflavin_synthase-like_b-brl"/>
</dbReference>
<dbReference type="PANTHER" id="PTHR30157">
    <property type="entry name" value="FERRIC REDUCTASE, NADPH-DEPENDENT"/>
    <property type="match status" value="1"/>
</dbReference>
<dbReference type="InterPro" id="IPR013113">
    <property type="entry name" value="SIP_FAD-bd"/>
</dbReference>
<dbReference type="InterPro" id="IPR039261">
    <property type="entry name" value="FNR_nucleotide-bd"/>
</dbReference>
<dbReference type="AlphaFoldDB" id="A0A7T3CIA6"/>